<organism evidence="2">
    <name type="scientific">Caenorhabditis brenneri</name>
    <name type="common">Nematode worm</name>
    <dbReference type="NCBI Taxonomy" id="135651"/>
    <lineage>
        <taxon>Eukaryota</taxon>
        <taxon>Metazoa</taxon>
        <taxon>Ecdysozoa</taxon>
        <taxon>Nematoda</taxon>
        <taxon>Chromadorea</taxon>
        <taxon>Rhabditida</taxon>
        <taxon>Rhabditina</taxon>
        <taxon>Rhabditomorpha</taxon>
        <taxon>Rhabditoidea</taxon>
        <taxon>Rhabditidae</taxon>
        <taxon>Peloderinae</taxon>
        <taxon>Caenorhabditis</taxon>
    </lineage>
</organism>
<protein>
    <submittedName>
        <fullName evidence="1">Uncharacterized protein</fullName>
    </submittedName>
</protein>
<gene>
    <name evidence="1" type="ORF">CAEBREN_19131</name>
</gene>
<dbReference type="HOGENOM" id="CLU_2005918_0_0_1"/>
<proteinExistence type="predicted"/>
<sequence length="124" mass="14174">MLQQQLIDQIKLRERLKEADNRTLLFSLHTQLASLSGTIQQVSSAIDNLTDVYVHKSRTEEASTRGFANIEELLNYPRRSQGKIRASIDENNSLLREIIKSMDIKEASPALKKETSKPKYPKYA</sequence>
<dbReference type="AlphaFoldDB" id="G0NC21"/>
<dbReference type="EMBL" id="GL379860">
    <property type="protein sequence ID" value="EGT57215.1"/>
    <property type="molecule type" value="Genomic_DNA"/>
</dbReference>
<name>G0NC21_CAEBE</name>
<dbReference type="Proteomes" id="UP000008068">
    <property type="component" value="Unassembled WGS sequence"/>
</dbReference>
<evidence type="ECO:0000313" key="2">
    <source>
        <dbReference type="Proteomes" id="UP000008068"/>
    </source>
</evidence>
<accession>G0NC21</accession>
<reference evidence="2" key="1">
    <citation type="submission" date="2011-07" db="EMBL/GenBank/DDBJ databases">
        <authorList>
            <consortium name="Caenorhabditis brenneri Sequencing and Analysis Consortium"/>
            <person name="Wilson R.K."/>
        </authorList>
    </citation>
    <scope>NUCLEOTIDE SEQUENCE [LARGE SCALE GENOMIC DNA]</scope>
    <source>
        <strain evidence="2">PB2801</strain>
    </source>
</reference>
<evidence type="ECO:0000313" key="1">
    <source>
        <dbReference type="EMBL" id="EGT57215.1"/>
    </source>
</evidence>
<dbReference type="InParanoid" id="G0NC21"/>
<keyword evidence="2" id="KW-1185">Reference proteome</keyword>